<keyword evidence="3" id="KW-1185">Reference proteome</keyword>
<gene>
    <name evidence="2" type="ORF">Amon01_000721300</name>
</gene>
<evidence type="ECO:0000313" key="3">
    <source>
        <dbReference type="Proteomes" id="UP001165063"/>
    </source>
</evidence>
<proteinExistence type="predicted"/>
<evidence type="ECO:0000313" key="2">
    <source>
        <dbReference type="EMBL" id="GMG50994.1"/>
    </source>
</evidence>
<organism evidence="2 3">
    <name type="scientific">Ambrosiozyma monospora</name>
    <name type="common">Yeast</name>
    <name type="synonym">Endomycopsis monosporus</name>
    <dbReference type="NCBI Taxonomy" id="43982"/>
    <lineage>
        <taxon>Eukaryota</taxon>
        <taxon>Fungi</taxon>
        <taxon>Dikarya</taxon>
        <taxon>Ascomycota</taxon>
        <taxon>Saccharomycotina</taxon>
        <taxon>Pichiomycetes</taxon>
        <taxon>Pichiales</taxon>
        <taxon>Pichiaceae</taxon>
        <taxon>Ambrosiozyma</taxon>
    </lineage>
</organism>
<name>A0A9W6Z4D5_AMBMO</name>
<accession>A0A9W6Z4D5</accession>
<feature type="compositionally biased region" description="Polar residues" evidence="1">
    <location>
        <begin position="49"/>
        <end position="73"/>
    </location>
</feature>
<dbReference type="EMBL" id="BSXU01005156">
    <property type="protein sequence ID" value="GMG50994.1"/>
    <property type="molecule type" value="Genomic_DNA"/>
</dbReference>
<protein>
    <submittedName>
        <fullName evidence="2">Unnamed protein product</fullName>
    </submittedName>
</protein>
<comment type="caution">
    <text evidence="2">The sequence shown here is derived from an EMBL/GenBank/DDBJ whole genome shotgun (WGS) entry which is preliminary data.</text>
</comment>
<dbReference type="AlphaFoldDB" id="A0A9W6Z4D5"/>
<feature type="region of interest" description="Disordered" evidence="1">
    <location>
        <begin position="29"/>
        <end position="99"/>
    </location>
</feature>
<feature type="compositionally biased region" description="Low complexity" evidence="1">
    <location>
        <begin position="89"/>
        <end position="99"/>
    </location>
</feature>
<sequence>MKSINLLHNQSTELSQKSEIERVLRLGGDDDEFTTNTSRKSELGGELATSVSNTSATSGAQSESQIEIFQNTSFKRRQLVSPTEQSSETTTTTTTTTTA</sequence>
<dbReference type="Proteomes" id="UP001165063">
    <property type="component" value="Unassembled WGS sequence"/>
</dbReference>
<reference evidence="2" key="1">
    <citation type="submission" date="2023-04" db="EMBL/GenBank/DDBJ databases">
        <title>Ambrosiozyma monospora NBRC 1965.</title>
        <authorList>
            <person name="Ichikawa N."/>
            <person name="Sato H."/>
            <person name="Tonouchi N."/>
        </authorList>
    </citation>
    <scope>NUCLEOTIDE SEQUENCE</scope>
    <source>
        <strain evidence="2">NBRC 1965</strain>
    </source>
</reference>
<evidence type="ECO:0000256" key="1">
    <source>
        <dbReference type="SAM" id="MobiDB-lite"/>
    </source>
</evidence>